<feature type="domain" description="NAD-dependent epimerase/dehydratase" evidence="1">
    <location>
        <begin position="3"/>
        <end position="211"/>
    </location>
</feature>
<proteinExistence type="predicted"/>
<dbReference type="InterPro" id="IPR036291">
    <property type="entry name" value="NAD(P)-bd_dom_sf"/>
</dbReference>
<reference evidence="2 3" key="1">
    <citation type="submission" date="2019-03" db="EMBL/GenBank/DDBJ databases">
        <title>Genomic Encyclopedia of Type Strains, Phase III (KMG-III): the genomes of soil and plant-associated and newly described type strains.</title>
        <authorList>
            <person name="Whitman W."/>
        </authorList>
    </citation>
    <scope>NUCLEOTIDE SEQUENCE [LARGE SCALE GENOMIC DNA]</scope>
    <source>
        <strain evidence="2 3">VKM Ac-2573</strain>
    </source>
</reference>
<evidence type="ECO:0000313" key="3">
    <source>
        <dbReference type="Proteomes" id="UP000295146"/>
    </source>
</evidence>
<dbReference type="PANTHER" id="PTHR43245:SF13">
    <property type="entry name" value="UDP-D-APIOSE_UDP-D-XYLOSE SYNTHASE 2"/>
    <property type="match status" value="1"/>
</dbReference>
<name>A0A4R8BW86_9ACTN</name>
<dbReference type="PANTHER" id="PTHR43245">
    <property type="entry name" value="BIFUNCTIONAL POLYMYXIN RESISTANCE PROTEIN ARNA"/>
    <property type="match status" value="1"/>
</dbReference>
<comment type="caution">
    <text evidence="2">The sequence shown here is derived from an EMBL/GenBank/DDBJ whole genome shotgun (WGS) entry which is preliminary data.</text>
</comment>
<gene>
    <name evidence="2" type="ORF">EV653_6073</name>
</gene>
<evidence type="ECO:0000259" key="1">
    <source>
        <dbReference type="Pfam" id="PF01370"/>
    </source>
</evidence>
<evidence type="ECO:0000313" key="2">
    <source>
        <dbReference type="EMBL" id="TDW66058.1"/>
    </source>
</evidence>
<dbReference type="Gene3D" id="3.40.50.720">
    <property type="entry name" value="NAD(P)-binding Rossmann-like Domain"/>
    <property type="match status" value="1"/>
</dbReference>
<accession>A0A4R8BW86</accession>
<sequence>MQILVLGGNGFVGRAIVEDALAHGAEVASFSRGKSGSPLPAEVTELVGDRETGDYDALRTGEWDAVVDLSGFRTRDVDQAMDVLGDRGGRYVFVSSHAVYVRDLPAGTDENAPRREPMRDAEVLTNDTYGPCKVACEDDVLERYGDRATIVRPGRVTGPGDSSGTALYWIRRGARGGRVALPTKPEAPLQLIDSRDVARLVVQLITDERAGAFNAIGPDSTIAELIEVAADLSHTTVDIVPIPLDAVPPRFPLMDPEAEWGERRRSPAKARAVGMPVTPLRTTVADVLQWDLDRGTPELSLGLTPEQEAQLLAQQ</sequence>
<dbReference type="OrthoDB" id="7941246at2"/>
<dbReference type="RefSeq" id="WP_134107705.1">
    <property type="nucleotide sequence ID" value="NZ_SODP01000003.1"/>
</dbReference>
<dbReference type="AlphaFoldDB" id="A0A4R8BW86"/>
<protein>
    <submittedName>
        <fullName evidence="2">Nucleoside-diphosphate-sugar epimerase</fullName>
    </submittedName>
</protein>
<dbReference type="EMBL" id="SODP01000003">
    <property type="protein sequence ID" value="TDW66058.1"/>
    <property type="molecule type" value="Genomic_DNA"/>
</dbReference>
<keyword evidence="3" id="KW-1185">Reference proteome</keyword>
<dbReference type="Proteomes" id="UP000295146">
    <property type="component" value="Unassembled WGS sequence"/>
</dbReference>
<dbReference type="SUPFAM" id="SSF51735">
    <property type="entry name" value="NAD(P)-binding Rossmann-fold domains"/>
    <property type="match status" value="1"/>
</dbReference>
<dbReference type="InterPro" id="IPR001509">
    <property type="entry name" value="Epimerase_deHydtase"/>
</dbReference>
<dbReference type="Pfam" id="PF01370">
    <property type="entry name" value="Epimerase"/>
    <property type="match status" value="1"/>
</dbReference>
<dbReference type="InterPro" id="IPR050177">
    <property type="entry name" value="Lipid_A_modif_metabolic_enz"/>
</dbReference>
<organism evidence="2 3">
    <name type="scientific">Kribbella pratensis</name>
    <dbReference type="NCBI Taxonomy" id="2512112"/>
    <lineage>
        <taxon>Bacteria</taxon>
        <taxon>Bacillati</taxon>
        <taxon>Actinomycetota</taxon>
        <taxon>Actinomycetes</taxon>
        <taxon>Propionibacteriales</taxon>
        <taxon>Kribbellaceae</taxon>
        <taxon>Kribbella</taxon>
    </lineage>
</organism>